<dbReference type="CDD" id="cd18609">
    <property type="entry name" value="GH32-like"/>
    <property type="match status" value="1"/>
</dbReference>
<accession>A0ABT4RWC4</accession>
<dbReference type="InterPro" id="IPR051214">
    <property type="entry name" value="GH32_Enzymes"/>
</dbReference>
<dbReference type="EMBL" id="JAPCID010000100">
    <property type="protein sequence ID" value="MDA0142540.1"/>
    <property type="molecule type" value="Genomic_DNA"/>
</dbReference>
<dbReference type="SUPFAM" id="SSF75005">
    <property type="entry name" value="Arabinanase/levansucrase/invertase"/>
    <property type="match status" value="1"/>
</dbReference>
<evidence type="ECO:0000313" key="6">
    <source>
        <dbReference type="Proteomes" id="UP001147700"/>
    </source>
</evidence>
<evidence type="ECO:0000313" key="5">
    <source>
        <dbReference type="EMBL" id="MDA0142540.1"/>
    </source>
</evidence>
<comment type="caution">
    <text evidence="5">The sequence shown here is derived from an EMBL/GenBank/DDBJ whole genome shotgun (WGS) entry which is preliminary data.</text>
</comment>
<protein>
    <recommendedName>
        <fullName evidence="4">Glycosyl hydrolase family 32 N-terminal domain-containing protein</fullName>
    </recommendedName>
</protein>
<keyword evidence="3" id="KW-0326">Glycosidase</keyword>
<dbReference type="RefSeq" id="WP_202957518.1">
    <property type="nucleotide sequence ID" value="NZ_JAPCID010000100.1"/>
</dbReference>
<evidence type="ECO:0000256" key="3">
    <source>
        <dbReference type="ARBA" id="ARBA00023295"/>
    </source>
</evidence>
<reference evidence="5" key="1">
    <citation type="submission" date="2022-10" db="EMBL/GenBank/DDBJ databases">
        <title>The WGS of Solirubrobacter sp. CPCC 204708.</title>
        <authorList>
            <person name="Jiang Z."/>
        </authorList>
    </citation>
    <scope>NUCLEOTIDE SEQUENCE</scope>
    <source>
        <strain evidence="5">CPCC 204708</strain>
    </source>
</reference>
<dbReference type="Pfam" id="PF00251">
    <property type="entry name" value="Glyco_hydro_32N"/>
    <property type="match status" value="1"/>
</dbReference>
<comment type="similarity">
    <text evidence="1">Belongs to the glycosyl hydrolase 32 family.</text>
</comment>
<proteinExistence type="inferred from homology"/>
<dbReference type="Gene3D" id="2.115.10.20">
    <property type="entry name" value="Glycosyl hydrolase domain, family 43"/>
    <property type="match status" value="1"/>
</dbReference>
<evidence type="ECO:0000256" key="1">
    <source>
        <dbReference type="ARBA" id="ARBA00009902"/>
    </source>
</evidence>
<dbReference type="PANTHER" id="PTHR43101:SF1">
    <property type="entry name" value="BETA-FRUCTOSIDASE"/>
    <property type="match status" value="1"/>
</dbReference>
<dbReference type="InterPro" id="IPR013148">
    <property type="entry name" value="Glyco_hydro_32_N"/>
</dbReference>
<dbReference type="PANTHER" id="PTHR43101">
    <property type="entry name" value="BETA-FRUCTOSIDASE"/>
    <property type="match status" value="1"/>
</dbReference>
<evidence type="ECO:0000256" key="2">
    <source>
        <dbReference type="ARBA" id="ARBA00022801"/>
    </source>
</evidence>
<dbReference type="InterPro" id="IPR023296">
    <property type="entry name" value="Glyco_hydro_beta-prop_sf"/>
</dbReference>
<gene>
    <name evidence="5" type="ORF">OJ962_33960</name>
</gene>
<organism evidence="5 6">
    <name type="scientific">Solirubrobacter deserti</name>
    <dbReference type="NCBI Taxonomy" id="2282478"/>
    <lineage>
        <taxon>Bacteria</taxon>
        <taxon>Bacillati</taxon>
        <taxon>Actinomycetota</taxon>
        <taxon>Thermoleophilia</taxon>
        <taxon>Solirubrobacterales</taxon>
        <taxon>Solirubrobacteraceae</taxon>
        <taxon>Solirubrobacter</taxon>
    </lineage>
</organism>
<keyword evidence="6" id="KW-1185">Reference proteome</keyword>
<feature type="domain" description="Glycosyl hydrolase family 32 N-terminal" evidence="4">
    <location>
        <begin position="19"/>
        <end position="223"/>
    </location>
</feature>
<dbReference type="Proteomes" id="UP001147700">
    <property type="component" value="Unassembled WGS sequence"/>
</dbReference>
<sequence>MLQDPEHWIWDSWVADDGERYHLFFLKAPAALKDPALRHEAACIGHASSTDLTHWEVHEDALTPAESGFDALALWTGSTVRGHDGVWRLYYTALNTEHGHGVRDQRIGVAESTDLHTWERRGAEIVRPDPRWYRVHDEASGASETWRDPFVFHHEGRWHMLLTARDPVAPRLKDGVLAHATSDDMRTWELQPPLTAPAGFGQLEVPQIRRVGERHLLVFTCHPEEQSEDQRLAFGDFCTWYVTADDALGPFDVARAKPFTADPKLFAAPLVQTRTGEWVFIGFRNTEPEGVLNFYIIDPLPFTPPRT</sequence>
<name>A0ABT4RWC4_9ACTN</name>
<keyword evidence="2" id="KW-0378">Hydrolase</keyword>
<evidence type="ECO:0000259" key="4">
    <source>
        <dbReference type="Pfam" id="PF00251"/>
    </source>
</evidence>